<dbReference type="InterPro" id="IPR002563">
    <property type="entry name" value="Flavin_Rdtase-like_dom"/>
</dbReference>
<accession>A0A067BLX4</accession>
<dbReference type="STRING" id="695850.A0A067BLX4"/>
<evidence type="ECO:0000259" key="5">
    <source>
        <dbReference type="SMART" id="SM00903"/>
    </source>
</evidence>
<dbReference type="KEGG" id="spar:SPRG_18738"/>
<evidence type="ECO:0000256" key="4">
    <source>
        <dbReference type="ARBA" id="ARBA00038054"/>
    </source>
</evidence>
<dbReference type="SUPFAM" id="SSF50475">
    <property type="entry name" value="FMN-binding split barrel"/>
    <property type="match status" value="1"/>
</dbReference>
<feature type="domain" description="Flavin reductase like" evidence="5">
    <location>
        <begin position="22"/>
        <end position="174"/>
    </location>
</feature>
<dbReference type="PANTHER" id="PTHR33798">
    <property type="entry name" value="FLAVOPROTEIN OXYGENASE"/>
    <property type="match status" value="1"/>
</dbReference>
<name>A0A067BLX4_SAPPC</name>
<dbReference type="OMA" id="PHNPFNA"/>
<dbReference type="GO" id="GO:0010181">
    <property type="term" value="F:FMN binding"/>
    <property type="evidence" value="ECO:0007669"/>
    <property type="project" value="InterPro"/>
</dbReference>
<evidence type="ECO:0000256" key="2">
    <source>
        <dbReference type="ARBA" id="ARBA00022630"/>
    </source>
</evidence>
<dbReference type="EMBL" id="KK584610">
    <property type="protein sequence ID" value="KDO15722.1"/>
    <property type="molecule type" value="Genomic_DNA"/>
</dbReference>
<evidence type="ECO:0000313" key="6">
    <source>
        <dbReference type="EMBL" id="KDO15722.1"/>
    </source>
</evidence>
<dbReference type="PANTHER" id="PTHR33798:SF5">
    <property type="entry name" value="FLAVIN REDUCTASE LIKE DOMAIN-CONTAINING PROTEIN"/>
    <property type="match status" value="1"/>
</dbReference>
<keyword evidence="2" id="KW-0285">Flavoprotein</keyword>
<dbReference type="VEuPathDB" id="FungiDB:SPRG_18738"/>
<dbReference type="Gene3D" id="2.30.110.10">
    <property type="entry name" value="Electron Transport, Fmn-binding Protein, Chain A"/>
    <property type="match status" value="1"/>
</dbReference>
<comment type="cofactor">
    <cofactor evidence="1">
        <name>FMN</name>
        <dbReference type="ChEBI" id="CHEBI:58210"/>
    </cofactor>
</comment>
<organism evidence="6 7">
    <name type="scientific">Saprolegnia parasitica (strain CBS 223.65)</name>
    <dbReference type="NCBI Taxonomy" id="695850"/>
    <lineage>
        <taxon>Eukaryota</taxon>
        <taxon>Sar</taxon>
        <taxon>Stramenopiles</taxon>
        <taxon>Oomycota</taxon>
        <taxon>Saprolegniomycetes</taxon>
        <taxon>Saprolegniales</taxon>
        <taxon>Saprolegniaceae</taxon>
        <taxon>Saprolegnia</taxon>
    </lineage>
</organism>
<dbReference type="GeneID" id="24140259"/>
<evidence type="ECO:0000256" key="3">
    <source>
        <dbReference type="ARBA" id="ARBA00022643"/>
    </source>
</evidence>
<proteinExistence type="inferred from homology"/>
<dbReference type="SMART" id="SM00903">
    <property type="entry name" value="Flavin_Reduct"/>
    <property type="match status" value="1"/>
</dbReference>
<keyword evidence="7" id="KW-1185">Reference proteome</keyword>
<evidence type="ECO:0000256" key="1">
    <source>
        <dbReference type="ARBA" id="ARBA00001917"/>
    </source>
</evidence>
<gene>
    <name evidence="6" type="ORF">SPRG_18738</name>
</gene>
<comment type="similarity">
    <text evidence="4">Belongs to the flavoredoxin family.</text>
</comment>
<dbReference type="OrthoDB" id="298012at2759"/>
<keyword evidence="3" id="KW-0288">FMN</keyword>
<dbReference type="AlphaFoldDB" id="A0A067BLX4"/>
<reference evidence="6 7" key="1">
    <citation type="journal article" date="2013" name="PLoS Genet.">
        <title>Distinctive expansion of potential virulence genes in the genome of the oomycete fish pathogen Saprolegnia parasitica.</title>
        <authorList>
            <person name="Jiang R.H."/>
            <person name="de Bruijn I."/>
            <person name="Haas B.J."/>
            <person name="Belmonte R."/>
            <person name="Lobach L."/>
            <person name="Christie J."/>
            <person name="van den Ackerveken G."/>
            <person name="Bottin A."/>
            <person name="Bulone V."/>
            <person name="Diaz-Moreno S.M."/>
            <person name="Dumas B."/>
            <person name="Fan L."/>
            <person name="Gaulin E."/>
            <person name="Govers F."/>
            <person name="Grenville-Briggs L.J."/>
            <person name="Horner N.R."/>
            <person name="Levin J.Z."/>
            <person name="Mammella M."/>
            <person name="Meijer H.J."/>
            <person name="Morris P."/>
            <person name="Nusbaum C."/>
            <person name="Oome S."/>
            <person name="Phillips A.J."/>
            <person name="van Rooyen D."/>
            <person name="Rzeszutek E."/>
            <person name="Saraiva M."/>
            <person name="Secombes C.J."/>
            <person name="Seidl M.F."/>
            <person name="Snel B."/>
            <person name="Stassen J.H."/>
            <person name="Sykes S."/>
            <person name="Tripathy S."/>
            <person name="van den Berg H."/>
            <person name="Vega-Arreguin J.C."/>
            <person name="Wawra S."/>
            <person name="Young S.K."/>
            <person name="Zeng Q."/>
            <person name="Dieguez-Uribeondo J."/>
            <person name="Russ C."/>
            <person name="Tyler B.M."/>
            <person name="van West P."/>
        </authorList>
    </citation>
    <scope>NUCLEOTIDE SEQUENCE [LARGE SCALE GENOMIC DNA]</scope>
    <source>
        <strain evidence="6 7">CBS 223.65</strain>
    </source>
</reference>
<sequence length="202" mass="21748">MQTRGFEVASTPARQAYQLLTGAVVPRPIAWISTVSKDGVTNLAPFSFFTVVSSDPPIVSYTQIFPTPGTDKDTLTNLRATNECVINFVTTELGDVMNATSKNYAHGVSEIDALQIPTIPSTRVQVPGVAASPIRMECLLRDVLEIGNGKVVLLNVVHFEIAEAALTDSGQIDSNVFASLGRMSRNDYVATSNLFEIARPTS</sequence>
<evidence type="ECO:0000313" key="7">
    <source>
        <dbReference type="Proteomes" id="UP000030745"/>
    </source>
</evidence>
<protein>
    <recommendedName>
        <fullName evidence="5">Flavin reductase like domain-containing protein</fullName>
    </recommendedName>
</protein>
<dbReference type="InterPro" id="IPR012349">
    <property type="entry name" value="Split_barrel_FMN-bd"/>
</dbReference>
<dbReference type="Proteomes" id="UP000030745">
    <property type="component" value="Unassembled WGS sequence"/>
</dbReference>
<dbReference type="RefSeq" id="XP_012213569.1">
    <property type="nucleotide sequence ID" value="XM_012358179.1"/>
</dbReference>
<dbReference type="Pfam" id="PF01613">
    <property type="entry name" value="Flavin_Reduct"/>
    <property type="match status" value="1"/>
</dbReference>